<reference evidence="1 2" key="1">
    <citation type="submission" date="2019-06" db="EMBL/GenBank/DDBJ databases">
        <authorList>
            <person name="Palmer J.M."/>
        </authorList>
    </citation>
    <scope>NUCLEOTIDE SEQUENCE [LARGE SCALE GENOMIC DNA]</scope>
    <source>
        <strain evidence="1 2">TWF788</strain>
    </source>
</reference>
<evidence type="ECO:0000313" key="1">
    <source>
        <dbReference type="EMBL" id="KAF3159759.1"/>
    </source>
</evidence>
<comment type="caution">
    <text evidence="1">The sequence shown here is derived from an EMBL/GenBank/DDBJ whole genome shotgun (WGS) entry which is preliminary data.</text>
</comment>
<evidence type="ECO:0000313" key="2">
    <source>
        <dbReference type="Proteomes" id="UP000479691"/>
    </source>
</evidence>
<accession>A0A7C8NWK7</accession>
<dbReference type="Proteomes" id="UP000479691">
    <property type="component" value="Unassembled WGS sequence"/>
</dbReference>
<sequence length="309" mass="34524">MRLAPIISAVAAIVFLPSFISGLCVSEFDLRTTLIDTQRSYGYAMGNVNLRNPVKIRSEGPASLEAKGTLLSIMDLLNHDNTNLSTFIYYFNGPPANVTAMSEDSVKQFTKIFEGLSNAQCQFFNQLAAVPSRMRLTTSSQLEDYRGINFWLSNIDNLQSLSTVNMMNTGADEVSLYADEFEKYWAESPLSKHESTEIAKAYKSFCEKQCKYFGKLVSLRNILKGLEKAPYFHEFENNIDACLANVDGAQIQLYVSMEEAISADKLKVQESKAILLNLNSAHDTFALSIMRAVSVWRDRPEPAPCSRAV</sequence>
<protein>
    <submittedName>
        <fullName evidence="1">Uncharacterized protein</fullName>
    </submittedName>
</protein>
<dbReference type="AlphaFoldDB" id="A0A7C8NWK7"/>
<proteinExistence type="predicted"/>
<dbReference type="EMBL" id="JAABOE010000179">
    <property type="protein sequence ID" value="KAF3159759.1"/>
    <property type="molecule type" value="Genomic_DNA"/>
</dbReference>
<name>A0A7C8NWK7_ORBOL</name>
<organism evidence="1 2">
    <name type="scientific">Orbilia oligospora</name>
    <name type="common">Nematode-trapping fungus</name>
    <name type="synonym">Arthrobotrys oligospora</name>
    <dbReference type="NCBI Taxonomy" id="2813651"/>
    <lineage>
        <taxon>Eukaryota</taxon>
        <taxon>Fungi</taxon>
        <taxon>Dikarya</taxon>
        <taxon>Ascomycota</taxon>
        <taxon>Pezizomycotina</taxon>
        <taxon>Orbiliomycetes</taxon>
        <taxon>Orbiliales</taxon>
        <taxon>Orbiliaceae</taxon>
        <taxon>Orbilia</taxon>
    </lineage>
</organism>
<gene>
    <name evidence="1" type="ORF">TWF788_003532</name>
</gene>